<feature type="compositionally biased region" description="Polar residues" evidence="2">
    <location>
        <begin position="177"/>
        <end position="187"/>
    </location>
</feature>
<evidence type="ECO:0000259" key="3">
    <source>
        <dbReference type="Pfam" id="PF00823"/>
    </source>
</evidence>
<feature type="region of interest" description="Disordered" evidence="2">
    <location>
        <begin position="323"/>
        <end position="355"/>
    </location>
</feature>
<feature type="domain" description="PPE" evidence="3">
    <location>
        <begin position="6"/>
        <end position="168"/>
    </location>
</feature>
<dbReference type="PANTHER" id="PTHR46766">
    <property type="entry name" value="GLUTAMINE-RICH PROTEIN 2"/>
    <property type="match status" value="1"/>
</dbReference>
<dbReference type="PANTHER" id="PTHR46766:SF1">
    <property type="entry name" value="GLUTAMINE-RICH PROTEIN 2"/>
    <property type="match status" value="1"/>
</dbReference>
<reference evidence="4" key="2">
    <citation type="submission" date="2023-06" db="EMBL/GenBank/DDBJ databases">
        <authorList>
            <person name="Spilker T."/>
        </authorList>
    </citation>
    <scope>NUCLEOTIDE SEQUENCE</scope>
    <source>
        <strain evidence="4">FLAC1071</strain>
    </source>
</reference>
<feature type="region of interest" description="Disordered" evidence="2">
    <location>
        <begin position="170"/>
        <end position="201"/>
    </location>
</feature>
<dbReference type="InterPro" id="IPR000030">
    <property type="entry name" value="PPE_dom"/>
</dbReference>
<feature type="region of interest" description="Disordered" evidence="2">
    <location>
        <begin position="379"/>
        <end position="445"/>
    </location>
</feature>
<gene>
    <name evidence="4" type="ORF">QRB35_29665</name>
</gene>
<reference evidence="4" key="1">
    <citation type="submission" date="2023-06" db="EMBL/GenBank/DDBJ databases">
        <title>Itaconate inhibition of nontuberculous mycobacteria.</title>
        <authorList>
            <person name="Breen P."/>
            <person name="Zimbric M."/>
            <person name="Caverly L."/>
        </authorList>
    </citation>
    <scope>NUCLEOTIDE SEQUENCE</scope>
    <source>
        <strain evidence="4">FLAC1071</strain>
    </source>
</reference>
<accession>A0ABT7PA56</accession>
<dbReference type="SUPFAM" id="SSF140459">
    <property type="entry name" value="PE/PPE dimer-like"/>
    <property type="match status" value="1"/>
</dbReference>
<dbReference type="Gene3D" id="1.20.1260.20">
    <property type="entry name" value="PPE superfamily"/>
    <property type="match status" value="1"/>
</dbReference>
<organism evidence="4 5">
    <name type="scientific">Mycobacterium intracellulare subsp. chimaera</name>
    <dbReference type="NCBI Taxonomy" id="222805"/>
    <lineage>
        <taxon>Bacteria</taxon>
        <taxon>Bacillati</taxon>
        <taxon>Actinomycetota</taxon>
        <taxon>Actinomycetes</taxon>
        <taxon>Mycobacteriales</taxon>
        <taxon>Mycobacteriaceae</taxon>
        <taxon>Mycobacterium</taxon>
        <taxon>Mycobacterium avium complex (MAC)</taxon>
    </lineage>
</organism>
<comment type="caution">
    <text evidence="4">The sequence shown here is derived from an EMBL/GenBank/DDBJ whole genome shotgun (WGS) entry which is preliminary data.</text>
</comment>
<evidence type="ECO:0000256" key="1">
    <source>
        <dbReference type="ARBA" id="ARBA00010652"/>
    </source>
</evidence>
<feature type="compositionally biased region" description="Low complexity" evidence="2">
    <location>
        <begin position="383"/>
        <end position="404"/>
    </location>
</feature>
<dbReference type="Proteomes" id="UP001529272">
    <property type="component" value="Unassembled WGS sequence"/>
</dbReference>
<proteinExistence type="inferred from homology"/>
<feature type="compositionally biased region" description="Low complexity" evidence="2">
    <location>
        <begin position="323"/>
        <end position="346"/>
    </location>
</feature>
<dbReference type="EMBL" id="JASZZX010000062">
    <property type="protein sequence ID" value="MDM3930118.1"/>
    <property type="molecule type" value="Genomic_DNA"/>
</dbReference>
<name>A0ABT7PA56_MYCIT</name>
<keyword evidence="5" id="KW-1185">Reference proteome</keyword>
<evidence type="ECO:0000313" key="4">
    <source>
        <dbReference type="EMBL" id="MDM3930118.1"/>
    </source>
</evidence>
<evidence type="ECO:0000313" key="5">
    <source>
        <dbReference type="Proteomes" id="UP001529272"/>
    </source>
</evidence>
<feature type="compositionally biased region" description="Acidic residues" evidence="2">
    <location>
        <begin position="426"/>
        <end position="436"/>
    </location>
</feature>
<comment type="similarity">
    <text evidence="1">Belongs to the mycobacterial PPE family.</text>
</comment>
<dbReference type="Pfam" id="PF00823">
    <property type="entry name" value="PPE"/>
    <property type="match status" value="1"/>
</dbReference>
<protein>
    <submittedName>
        <fullName evidence="4">PPE family protein</fullName>
    </submittedName>
</protein>
<dbReference type="RefSeq" id="WP_289115765.1">
    <property type="nucleotide sequence ID" value="NZ_JASZZX010000062.1"/>
</dbReference>
<sequence length="445" mass="45027">MTAPIWMALPPEVHSALLSSGPGPGSLLAAAGAWNSLSAEYSSVADELTAILAAVQSGVWEGPSAESYVAANVAYLAWLMQANADSAAAAAQHETVATAYATALAAMPTLAELAANHAIHTALVATNFFGINTIPIALNETDYVRMWIQAATTMATYQAVASTAVAATPQTAPAPQIQKSDSNTSGDSGCGTRTDPWTGETQTVYCPSDPRFYAEWGSELAQQFQTLGNTLLTNPAQLPAVLALMEADFMFHVQMLVSYLAQSPQLLSVGLGLVIANLGAVAGLGATSGFAGLAAIPMGTAGSETLPVEAEPHLPAVGVAPTASTAVSPGTAPAATPASASAATAAPPAPPPSAPPAASFAGFAYPYIVGGPGVGFGSGMSTSASSSAKSKAPEPDSAAAAAAAEAREQARARRRRRAKQRGYGDEFADMDVEVDPDWGGVRNPV</sequence>
<evidence type="ECO:0000256" key="2">
    <source>
        <dbReference type="SAM" id="MobiDB-lite"/>
    </source>
</evidence>
<dbReference type="InterPro" id="IPR038332">
    <property type="entry name" value="PPE_sf"/>
</dbReference>